<organism evidence="1">
    <name type="scientific">Euplotes crassus</name>
    <dbReference type="NCBI Taxonomy" id="5936"/>
    <lineage>
        <taxon>Eukaryota</taxon>
        <taxon>Sar</taxon>
        <taxon>Alveolata</taxon>
        <taxon>Ciliophora</taxon>
        <taxon>Intramacronucleata</taxon>
        <taxon>Spirotrichea</taxon>
        <taxon>Hypotrichia</taxon>
        <taxon>Euplotida</taxon>
        <taxon>Euplotidae</taxon>
        <taxon>Moneuplotes</taxon>
    </lineage>
</organism>
<name>A0A7S3KJG0_EUPCR</name>
<evidence type="ECO:0000313" key="1">
    <source>
        <dbReference type="EMBL" id="CAE0385814.1"/>
    </source>
</evidence>
<sequence>MRDYSYTEVNALHKSFTGSNKPIGPETQLVVKLNEPEHVEFIKAFHKRMPKVDTLRLKSLSDSSEAVVRFMKNYFPESVREFSLNAYSELNHYLPFYMNALETISSKVERSIIICNFEVTQKDLTRLLSLFKHKTSFSFTNCKLLLSTIPRFGSSLAGSTLTTLDLTGCGKPTRGNWKVNSLHLNNLIAGLLKDKSVNKNLQWIGFDGYNHRGTMV</sequence>
<dbReference type="EMBL" id="HBIK01023175">
    <property type="protein sequence ID" value="CAE0385814.1"/>
    <property type="molecule type" value="Transcribed_RNA"/>
</dbReference>
<dbReference type="AlphaFoldDB" id="A0A7S3KJG0"/>
<accession>A0A7S3KJG0</accession>
<reference evidence="1" key="1">
    <citation type="submission" date="2021-01" db="EMBL/GenBank/DDBJ databases">
        <authorList>
            <person name="Corre E."/>
            <person name="Pelletier E."/>
            <person name="Niang G."/>
            <person name="Scheremetjew M."/>
            <person name="Finn R."/>
            <person name="Kale V."/>
            <person name="Holt S."/>
            <person name="Cochrane G."/>
            <person name="Meng A."/>
            <person name="Brown T."/>
            <person name="Cohen L."/>
        </authorList>
    </citation>
    <scope>NUCLEOTIDE SEQUENCE</scope>
    <source>
        <strain evidence="1">CT5</strain>
    </source>
</reference>
<protein>
    <submittedName>
        <fullName evidence="1">Uncharacterized protein</fullName>
    </submittedName>
</protein>
<gene>
    <name evidence="1" type="ORF">ECRA1380_LOCUS10778</name>
</gene>
<proteinExistence type="predicted"/>